<gene>
    <name evidence="1" type="ORF">ALQ04_00364</name>
</gene>
<reference evidence="1 2" key="1">
    <citation type="submission" date="2018-08" db="EMBL/GenBank/DDBJ databases">
        <title>Recombination of ecologically and evolutionarily significant loci maintains genetic cohesion in the Pseudomonas syringae species complex.</title>
        <authorList>
            <person name="Dillon M."/>
            <person name="Thakur S."/>
            <person name="Almeida R.N.D."/>
            <person name="Weir B.S."/>
            <person name="Guttman D.S."/>
        </authorList>
    </citation>
    <scope>NUCLEOTIDE SEQUENCE [LARGE SCALE GENOMIC DNA]</scope>
    <source>
        <strain evidence="1 2">ICMP 3353</strain>
    </source>
</reference>
<accession>A0A3M4M4R2</accession>
<comment type="caution">
    <text evidence="1">The sequence shown here is derived from an EMBL/GenBank/DDBJ whole genome shotgun (WGS) entry which is preliminary data.</text>
</comment>
<dbReference type="Proteomes" id="UP000277236">
    <property type="component" value="Unassembled WGS sequence"/>
</dbReference>
<evidence type="ECO:0000313" key="2">
    <source>
        <dbReference type="Proteomes" id="UP000277236"/>
    </source>
</evidence>
<dbReference type="AlphaFoldDB" id="A0A3M4M4R2"/>
<evidence type="ECO:0000313" key="1">
    <source>
        <dbReference type="EMBL" id="RMQ48254.1"/>
    </source>
</evidence>
<dbReference type="OrthoDB" id="6922593at2"/>
<proteinExistence type="predicted"/>
<name>A0A3M4M4R2_PSECI</name>
<protein>
    <submittedName>
        <fullName evidence="1">Uncharacterized protein</fullName>
    </submittedName>
</protein>
<organism evidence="1 2">
    <name type="scientific">Pseudomonas cichorii</name>
    <dbReference type="NCBI Taxonomy" id="36746"/>
    <lineage>
        <taxon>Bacteria</taxon>
        <taxon>Pseudomonadati</taxon>
        <taxon>Pseudomonadota</taxon>
        <taxon>Gammaproteobacteria</taxon>
        <taxon>Pseudomonadales</taxon>
        <taxon>Pseudomonadaceae</taxon>
        <taxon>Pseudomonas</taxon>
    </lineage>
</organism>
<sequence>MSYDELRELEKVRRRALWALASLHPGSPDASEPIAILDHLDVQEQSSPPSTGTPIGLKEVRHSVQAQHHHSGIDIVLEHDIPQPWRERFLQASIGSTRLADGPYATDWEKFLDEWEREMQHLHNHRVAQAARC</sequence>
<dbReference type="EMBL" id="RBRE01000029">
    <property type="protein sequence ID" value="RMQ48254.1"/>
    <property type="molecule type" value="Genomic_DNA"/>
</dbReference>